<dbReference type="AlphaFoldDB" id="A0A1X6N6G2"/>
<dbReference type="RefSeq" id="XP_024340866.1">
    <property type="nucleotide sequence ID" value="XM_024478701.1"/>
</dbReference>
<reference evidence="2 3" key="1">
    <citation type="submission" date="2017-04" db="EMBL/GenBank/DDBJ databases">
        <title>Genome Sequence of the Model Brown-Rot Fungus Postia placenta SB12.</title>
        <authorList>
            <consortium name="DOE Joint Genome Institute"/>
            <person name="Gaskell J."/>
            <person name="Kersten P."/>
            <person name="Larrondo L.F."/>
            <person name="Canessa P."/>
            <person name="Martinez D."/>
            <person name="Hibbett D."/>
            <person name="Schmoll M."/>
            <person name="Kubicek C.P."/>
            <person name="Martinez A.T."/>
            <person name="Yadav J."/>
            <person name="Master E."/>
            <person name="Magnuson J.K."/>
            <person name="James T."/>
            <person name="Yaver D."/>
            <person name="Berka R."/>
            <person name="Labutti K."/>
            <person name="Lipzen A."/>
            <person name="Aerts A."/>
            <person name="Barry K."/>
            <person name="Henrissat B."/>
            <person name="Blanchette R."/>
            <person name="Grigoriev I."/>
            <person name="Cullen D."/>
        </authorList>
    </citation>
    <scope>NUCLEOTIDE SEQUENCE [LARGE SCALE GENOMIC DNA]</scope>
    <source>
        <strain evidence="2 3">MAD-698-R-SB12</strain>
    </source>
</reference>
<organism evidence="2 3">
    <name type="scientific">Postia placenta MAD-698-R-SB12</name>
    <dbReference type="NCBI Taxonomy" id="670580"/>
    <lineage>
        <taxon>Eukaryota</taxon>
        <taxon>Fungi</taxon>
        <taxon>Dikarya</taxon>
        <taxon>Basidiomycota</taxon>
        <taxon>Agaricomycotina</taxon>
        <taxon>Agaricomycetes</taxon>
        <taxon>Polyporales</taxon>
        <taxon>Adustoporiaceae</taxon>
        <taxon>Rhodonia</taxon>
    </lineage>
</organism>
<evidence type="ECO:0000256" key="1">
    <source>
        <dbReference type="SAM" id="MobiDB-lite"/>
    </source>
</evidence>
<keyword evidence="3" id="KW-1185">Reference proteome</keyword>
<dbReference type="EMBL" id="KZ110594">
    <property type="protein sequence ID" value="OSX64072.1"/>
    <property type="molecule type" value="Genomic_DNA"/>
</dbReference>
<sequence>MPVAPVDDKGTQLYYEDSGAPPGSETYTTLVLVHGLIFHGGIFKPMFQYAAEHNMRLVAINLRDYPGSTPFSPSELDALRSDKADQATFISDRGMELARFLEWFILEHDLPPKALSHKSEAAGGLSILGWSLGNCPIMSMLASAHALPEATRKLLDMHLRSFIVYDPPLYTFGISDVYEDVYNTARDKSIPPEDAAEVFSFWVSGYYRHSPTVLSSFNTLTREEILAGISNSPIDDPLKYQPTLKSMSPVEIAAVTDWAGAQRSHLAMLDIDSTVYQENAQRALLDKSVWPGLRIVLVWCAMSVGETVYGSWDLARRVRHAWPPGARKVDVRRLDGVNHFAHCDQPSETLRCFASVV</sequence>
<name>A0A1X6N6G2_9APHY</name>
<dbReference type="InterPro" id="IPR029058">
    <property type="entry name" value="AB_hydrolase_fold"/>
</dbReference>
<protein>
    <recommendedName>
        <fullName evidence="4">AB hydrolase-1 domain-containing protein</fullName>
    </recommendedName>
</protein>
<dbReference type="GeneID" id="36323651"/>
<dbReference type="SUPFAM" id="SSF53474">
    <property type="entry name" value="alpha/beta-Hydrolases"/>
    <property type="match status" value="1"/>
</dbReference>
<dbReference type="OrthoDB" id="5311491at2759"/>
<gene>
    <name evidence="2" type="ORF">POSPLADRAFT_1045200</name>
</gene>
<dbReference type="Proteomes" id="UP000194127">
    <property type="component" value="Unassembled WGS sequence"/>
</dbReference>
<accession>A0A1X6N6G2</accession>
<dbReference type="Gene3D" id="3.40.50.1820">
    <property type="entry name" value="alpha/beta hydrolase"/>
    <property type="match status" value="1"/>
</dbReference>
<proteinExistence type="predicted"/>
<evidence type="ECO:0008006" key="4">
    <source>
        <dbReference type="Google" id="ProtNLM"/>
    </source>
</evidence>
<feature type="region of interest" description="Disordered" evidence="1">
    <location>
        <begin position="1"/>
        <end position="21"/>
    </location>
</feature>
<feature type="compositionally biased region" description="Basic and acidic residues" evidence="1">
    <location>
        <begin position="1"/>
        <end position="10"/>
    </location>
</feature>
<evidence type="ECO:0000313" key="3">
    <source>
        <dbReference type="Proteomes" id="UP000194127"/>
    </source>
</evidence>
<evidence type="ECO:0000313" key="2">
    <source>
        <dbReference type="EMBL" id="OSX64072.1"/>
    </source>
</evidence>